<keyword evidence="2" id="KW-1185">Reference proteome</keyword>
<protein>
    <submittedName>
        <fullName evidence="1">Uncharacterized protein</fullName>
    </submittedName>
</protein>
<reference evidence="2" key="1">
    <citation type="journal article" date="2023" name="G3 (Bethesda)">
        <title>Genome assembly and association tests identify interacting loci associated with vigor, precocity, and sex in interspecific pistachio rootstocks.</title>
        <authorList>
            <person name="Palmer W."/>
            <person name="Jacygrad E."/>
            <person name="Sagayaradj S."/>
            <person name="Cavanaugh K."/>
            <person name="Han R."/>
            <person name="Bertier L."/>
            <person name="Beede B."/>
            <person name="Kafkas S."/>
            <person name="Golino D."/>
            <person name="Preece J."/>
            <person name="Michelmore R."/>
        </authorList>
    </citation>
    <scope>NUCLEOTIDE SEQUENCE [LARGE SCALE GENOMIC DNA]</scope>
</reference>
<dbReference type="Proteomes" id="UP001163603">
    <property type="component" value="Chromosome 12"/>
</dbReference>
<sequence length="348" mass="38818">MASSSSERPVAFSSEERSINQSYAISVMKHTIDIDIASSSTIQSESFSITPISSSSSQLVVLRISLFASFIAEDLTKYRPLYKAILEGNLESIKDFCDWNPEAVRVRITVNLDTALHVAAGKEANHIVKFLLCFMSKDEVGLQNNEGNTALSIAAIVGNFQAAQMIMGRHPDLVAVANNSGRLPIIEAAQHGQKKMIRYLQQFTRDIFHFDENVHAFCFLNSLIVAGLYDMALDFVKQYPSLAIRELSDGESLLSAIARKPSAFPSGRKPDFWDRYLCCVRSCREEIGETKLMNQIAVKLVKLLCMEITRILDHERAYSILKRPFLLAAELGVCEVVKEIIKSFPDAV</sequence>
<gene>
    <name evidence="1" type="ORF">Pint_12028</name>
</gene>
<dbReference type="EMBL" id="CM047747">
    <property type="protein sequence ID" value="KAJ0018260.1"/>
    <property type="molecule type" value="Genomic_DNA"/>
</dbReference>
<comment type="caution">
    <text evidence="1">The sequence shown here is derived from an EMBL/GenBank/DDBJ whole genome shotgun (WGS) entry which is preliminary data.</text>
</comment>
<organism evidence="1 2">
    <name type="scientific">Pistacia integerrima</name>
    <dbReference type="NCBI Taxonomy" id="434235"/>
    <lineage>
        <taxon>Eukaryota</taxon>
        <taxon>Viridiplantae</taxon>
        <taxon>Streptophyta</taxon>
        <taxon>Embryophyta</taxon>
        <taxon>Tracheophyta</taxon>
        <taxon>Spermatophyta</taxon>
        <taxon>Magnoliopsida</taxon>
        <taxon>eudicotyledons</taxon>
        <taxon>Gunneridae</taxon>
        <taxon>Pentapetalae</taxon>
        <taxon>rosids</taxon>
        <taxon>malvids</taxon>
        <taxon>Sapindales</taxon>
        <taxon>Anacardiaceae</taxon>
        <taxon>Pistacia</taxon>
    </lineage>
</organism>
<proteinExistence type="predicted"/>
<evidence type="ECO:0000313" key="2">
    <source>
        <dbReference type="Proteomes" id="UP001163603"/>
    </source>
</evidence>
<accession>A0ACC0XIU2</accession>
<evidence type="ECO:0000313" key="1">
    <source>
        <dbReference type="EMBL" id="KAJ0018260.1"/>
    </source>
</evidence>
<name>A0ACC0XIU2_9ROSI</name>